<gene>
    <name evidence="1" type="ORF">WKW80_16390</name>
</gene>
<dbReference type="Proteomes" id="UP001363010">
    <property type="component" value="Unassembled WGS sequence"/>
</dbReference>
<organism evidence="1 2">
    <name type="scientific">Variovorax humicola</name>
    <dbReference type="NCBI Taxonomy" id="1769758"/>
    <lineage>
        <taxon>Bacteria</taxon>
        <taxon>Pseudomonadati</taxon>
        <taxon>Pseudomonadota</taxon>
        <taxon>Betaproteobacteria</taxon>
        <taxon>Burkholderiales</taxon>
        <taxon>Comamonadaceae</taxon>
        <taxon>Variovorax</taxon>
    </lineage>
</organism>
<name>A0ABU8W2X6_9BURK</name>
<proteinExistence type="predicted"/>
<dbReference type="RefSeq" id="WP_340364635.1">
    <property type="nucleotide sequence ID" value="NZ_JBBKZV010000009.1"/>
</dbReference>
<reference evidence="1 2" key="1">
    <citation type="submission" date="2024-03" db="EMBL/GenBank/DDBJ databases">
        <title>Novel species of the genus Variovorax.</title>
        <authorList>
            <person name="Liu Q."/>
            <person name="Xin Y.-H."/>
        </authorList>
    </citation>
    <scope>NUCLEOTIDE SEQUENCE [LARGE SCALE GENOMIC DNA]</scope>
    <source>
        <strain evidence="1 2">KACC 18501</strain>
    </source>
</reference>
<protein>
    <submittedName>
        <fullName evidence="1">Uncharacterized protein</fullName>
    </submittedName>
</protein>
<sequence length="110" mass="12639">MLTLEAQIEGRRHGPICAVQIDFRPGYQHRRYVGVSRSHGDARPPKSISMKKQPMRRLLSEFEMRRGRKCMALANGARAESMACLEREQPTSRSRGTKYLPGIFQLMLLH</sequence>
<evidence type="ECO:0000313" key="1">
    <source>
        <dbReference type="EMBL" id="MEJ8823596.1"/>
    </source>
</evidence>
<accession>A0ABU8W2X6</accession>
<dbReference type="EMBL" id="JBBKZV010000009">
    <property type="protein sequence ID" value="MEJ8823596.1"/>
    <property type="molecule type" value="Genomic_DNA"/>
</dbReference>
<keyword evidence="2" id="KW-1185">Reference proteome</keyword>
<evidence type="ECO:0000313" key="2">
    <source>
        <dbReference type="Proteomes" id="UP001363010"/>
    </source>
</evidence>
<comment type="caution">
    <text evidence="1">The sequence shown here is derived from an EMBL/GenBank/DDBJ whole genome shotgun (WGS) entry which is preliminary data.</text>
</comment>